<evidence type="ECO:0000313" key="1">
    <source>
        <dbReference type="EMBL" id="KAH7833400.1"/>
    </source>
</evidence>
<comment type="caution">
    <text evidence="1">The sequence shown here is derived from an EMBL/GenBank/DDBJ whole genome shotgun (WGS) entry which is preliminary data.</text>
</comment>
<sequence>MADEVLERIGNIHLPEDEEDEIHIDDAVCKQVLNGGPWNFGNHLLALQRWVPGMKADQVQFHDMAFWVQIWGLPFEFVNRTIGEITGRKIGHFLAVDNRMVGGEKGKFIRVRVELPLDKPIKRGGFITLGSGTKYWVDYKYERLCRFCHYCGSINHEQSECDVKKADEKDGTVKEGKFGSWLKAGGGGGARALPDHRGDSSRQTAFPVTGQTSKGKFNLDEGKESARIMGKESNSRLIDMDDNDRISLNGKELRVGELIGSRAITPSSVRHKEIRLVDRGPTSSPESGKMLGPGDSLNSQDPPTGGLHSIEPSQVGQQGISNILLIKESGSSPVIRDSNLKEGNIMEHFGKENAGASLPFIFVASNPITSSPAIEKQKNSGAGKKLMVQYNNRSKKVGKESSGVLGKRRSVPIDDQAANALPQHGDLRGGEKRLVLCETNSPNVRVGVASLNWPPTSQ</sequence>
<evidence type="ECO:0000313" key="2">
    <source>
        <dbReference type="Proteomes" id="UP000828048"/>
    </source>
</evidence>
<keyword evidence="2" id="KW-1185">Reference proteome</keyword>
<accession>A0ACB7WYR3</accession>
<reference evidence="1 2" key="1">
    <citation type="journal article" date="2021" name="Hortic Res">
        <title>High-quality reference genome and annotation aids understanding of berry development for evergreen blueberry (Vaccinium darrowii).</title>
        <authorList>
            <person name="Yu J."/>
            <person name="Hulse-Kemp A.M."/>
            <person name="Babiker E."/>
            <person name="Staton M."/>
        </authorList>
    </citation>
    <scope>NUCLEOTIDE SEQUENCE [LARGE SCALE GENOMIC DNA]</scope>
    <source>
        <strain evidence="2">cv. NJ 8807/NJ 8810</strain>
        <tissue evidence="1">Young leaf</tissue>
    </source>
</reference>
<proteinExistence type="predicted"/>
<dbReference type="Proteomes" id="UP000828048">
    <property type="component" value="Chromosome 2"/>
</dbReference>
<dbReference type="EMBL" id="CM037152">
    <property type="protein sequence ID" value="KAH7833400.1"/>
    <property type="molecule type" value="Genomic_DNA"/>
</dbReference>
<organism evidence="1 2">
    <name type="scientific">Vaccinium darrowii</name>
    <dbReference type="NCBI Taxonomy" id="229202"/>
    <lineage>
        <taxon>Eukaryota</taxon>
        <taxon>Viridiplantae</taxon>
        <taxon>Streptophyta</taxon>
        <taxon>Embryophyta</taxon>
        <taxon>Tracheophyta</taxon>
        <taxon>Spermatophyta</taxon>
        <taxon>Magnoliopsida</taxon>
        <taxon>eudicotyledons</taxon>
        <taxon>Gunneridae</taxon>
        <taxon>Pentapetalae</taxon>
        <taxon>asterids</taxon>
        <taxon>Ericales</taxon>
        <taxon>Ericaceae</taxon>
        <taxon>Vaccinioideae</taxon>
        <taxon>Vaccinieae</taxon>
        <taxon>Vaccinium</taxon>
    </lineage>
</organism>
<gene>
    <name evidence="1" type="ORF">Vadar_005988</name>
</gene>
<name>A0ACB7WYR3_9ERIC</name>
<protein>
    <submittedName>
        <fullName evidence="1">Uncharacterized protein</fullName>
    </submittedName>
</protein>